<gene>
    <name evidence="2" type="ORF">AS25_11480</name>
</gene>
<feature type="region of interest" description="Disordered" evidence="1">
    <location>
        <begin position="1"/>
        <end position="20"/>
    </location>
</feature>
<proteinExistence type="predicted"/>
<sequence length="126" mass="13516">MSGIAHAAERGDQNLAADAARRARAAAAELGPLTATRSTSQDIAARTLRGRRHARRSQDVVGRVDDAQIIVAAVLVLTDDLHKTIADGVRIDPDLPTVLHRLGSEATNVHRHLATEPPNRPDGRMI</sequence>
<accession>A0A0B0DBZ3</accession>
<comment type="caution">
    <text evidence="2">The sequence shown here is derived from an EMBL/GenBank/DDBJ whole genome shotgun (WGS) entry which is preliminary data.</text>
</comment>
<organism evidence="2 3">
    <name type="scientific">Kocuria marina</name>
    <dbReference type="NCBI Taxonomy" id="223184"/>
    <lineage>
        <taxon>Bacteria</taxon>
        <taxon>Bacillati</taxon>
        <taxon>Actinomycetota</taxon>
        <taxon>Actinomycetes</taxon>
        <taxon>Micrococcales</taxon>
        <taxon>Micrococcaceae</taxon>
        <taxon>Kocuria</taxon>
    </lineage>
</organism>
<evidence type="ECO:0000313" key="3">
    <source>
        <dbReference type="Proteomes" id="UP000030664"/>
    </source>
</evidence>
<name>A0A0B0DBZ3_9MICC</name>
<reference evidence="2 3" key="1">
    <citation type="submission" date="2014-09" db="EMBL/GenBank/DDBJ databases">
        <title>High-quality draft genome sequence of Kocuria marina SO9-6, an actinobacterium isolated from a copper mine.</title>
        <authorList>
            <person name="Castro D.B."/>
            <person name="Pereira L.B."/>
            <person name="Silva M.V."/>
            <person name="Silva B.P."/>
            <person name="Zanardi B.R."/>
            <person name="Carlos C."/>
            <person name="Belgini D.R."/>
            <person name="Limache E.G."/>
            <person name="Lacerda G.V."/>
            <person name="Nery M.B."/>
            <person name="Gomes M.B."/>
            <person name="Souza S."/>
            <person name="Silva T.M."/>
            <person name="Rodrigues V.D."/>
            <person name="Paulino L.C."/>
            <person name="Vicentini R."/>
            <person name="Ferraz L.F."/>
            <person name="Ottoboni L.M."/>
        </authorList>
    </citation>
    <scope>NUCLEOTIDE SEQUENCE [LARGE SCALE GENOMIC DNA]</scope>
    <source>
        <strain evidence="2 3">SO9-6</strain>
    </source>
</reference>
<evidence type="ECO:0000313" key="2">
    <source>
        <dbReference type="EMBL" id="KHE73677.1"/>
    </source>
</evidence>
<protein>
    <submittedName>
        <fullName evidence="2">Uncharacterized protein</fullName>
    </submittedName>
</protein>
<dbReference type="AlphaFoldDB" id="A0A0B0DBZ3"/>
<evidence type="ECO:0000256" key="1">
    <source>
        <dbReference type="SAM" id="MobiDB-lite"/>
    </source>
</evidence>
<dbReference type="Proteomes" id="UP000030664">
    <property type="component" value="Unassembled WGS sequence"/>
</dbReference>
<dbReference type="EMBL" id="JROM01000053">
    <property type="protein sequence ID" value="KHE73677.1"/>
    <property type="molecule type" value="Genomic_DNA"/>
</dbReference>